<feature type="region of interest" description="Disordered" evidence="1">
    <location>
        <begin position="1"/>
        <end position="65"/>
    </location>
</feature>
<protein>
    <submittedName>
        <fullName evidence="3">Uncharacterized protein</fullName>
    </submittedName>
</protein>
<feature type="transmembrane region" description="Helical" evidence="2">
    <location>
        <begin position="143"/>
        <end position="163"/>
    </location>
</feature>
<gene>
    <name evidence="3" type="ORF">N7496_005457</name>
</gene>
<comment type="caution">
    <text evidence="3">The sequence shown here is derived from an EMBL/GenBank/DDBJ whole genome shotgun (WGS) entry which is preliminary data.</text>
</comment>
<dbReference type="EMBL" id="JAPZBS010000004">
    <property type="protein sequence ID" value="KAJ5378048.1"/>
    <property type="molecule type" value="Genomic_DNA"/>
</dbReference>
<name>A0A9W9SG96_9EURO</name>
<evidence type="ECO:0000313" key="3">
    <source>
        <dbReference type="EMBL" id="KAJ5378048.1"/>
    </source>
</evidence>
<feature type="compositionally biased region" description="Acidic residues" evidence="1">
    <location>
        <begin position="40"/>
        <end position="53"/>
    </location>
</feature>
<keyword evidence="2" id="KW-0472">Membrane</keyword>
<sequence length="392" mass="43653">MPSTSIYNTEEMARGRTRYREDDALETITFDDALGLSLDSPEESLEEDSDDEGPASVTSKNRDSWPSWPETTFLKTYPMRSPVEFDSSGIDFKTSPINFNTITMPDEDSRITSIATTASEHITALRLVADSVAQQRQLAARAILFDPICLALLPLVPAGMYYSPYKDRIDILTILLLSTGALMAFGSIVKWSLGGYLDAAERVGTWRWLYGLEDDNATKMRGHYQGGVSNKRYDGEQVQVRSIHSKRDIVLVTRPDPFGEIIGTIILRIVPITRVSRLSTGSNSSQKRRLNTPRSMRDCKAIIRAWTVKQSHRGAGIGAWMLKDAIELCLQYGWVGPEFAMDHANSVRVLPQLFNGWLDAMEARAKKRLRRDIATLTAALEVADGSAMPGVL</sequence>
<proteinExistence type="predicted"/>
<keyword evidence="4" id="KW-1185">Reference proteome</keyword>
<feature type="compositionally biased region" description="Basic and acidic residues" evidence="1">
    <location>
        <begin position="11"/>
        <end position="22"/>
    </location>
</feature>
<organism evidence="3 4">
    <name type="scientific">Penicillium cataractarum</name>
    <dbReference type="NCBI Taxonomy" id="2100454"/>
    <lineage>
        <taxon>Eukaryota</taxon>
        <taxon>Fungi</taxon>
        <taxon>Dikarya</taxon>
        <taxon>Ascomycota</taxon>
        <taxon>Pezizomycotina</taxon>
        <taxon>Eurotiomycetes</taxon>
        <taxon>Eurotiomycetidae</taxon>
        <taxon>Eurotiales</taxon>
        <taxon>Aspergillaceae</taxon>
        <taxon>Penicillium</taxon>
    </lineage>
</organism>
<dbReference type="GeneID" id="81437565"/>
<dbReference type="RefSeq" id="XP_056556911.1">
    <property type="nucleotide sequence ID" value="XM_056698386.1"/>
</dbReference>
<reference evidence="3" key="2">
    <citation type="journal article" date="2023" name="IMA Fungus">
        <title>Comparative genomic study of the Penicillium genus elucidates a diverse pangenome and 15 lateral gene transfer events.</title>
        <authorList>
            <person name="Petersen C."/>
            <person name="Sorensen T."/>
            <person name="Nielsen M.R."/>
            <person name="Sondergaard T.E."/>
            <person name="Sorensen J.L."/>
            <person name="Fitzpatrick D.A."/>
            <person name="Frisvad J.C."/>
            <person name="Nielsen K.L."/>
        </authorList>
    </citation>
    <scope>NUCLEOTIDE SEQUENCE</scope>
    <source>
        <strain evidence="3">IBT 29864</strain>
    </source>
</reference>
<dbReference type="InterPro" id="IPR016181">
    <property type="entry name" value="Acyl_CoA_acyltransferase"/>
</dbReference>
<dbReference type="OrthoDB" id="5343688at2759"/>
<keyword evidence="2" id="KW-1133">Transmembrane helix</keyword>
<evidence type="ECO:0000313" key="4">
    <source>
        <dbReference type="Proteomes" id="UP001147782"/>
    </source>
</evidence>
<keyword evidence="2" id="KW-0812">Transmembrane</keyword>
<dbReference type="AlphaFoldDB" id="A0A9W9SG96"/>
<evidence type="ECO:0000256" key="1">
    <source>
        <dbReference type="SAM" id="MobiDB-lite"/>
    </source>
</evidence>
<feature type="transmembrane region" description="Helical" evidence="2">
    <location>
        <begin position="169"/>
        <end position="189"/>
    </location>
</feature>
<dbReference type="SUPFAM" id="SSF55729">
    <property type="entry name" value="Acyl-CoA N-acyltransferases (Nat)"/>
    <property type="match status" value="1"/>
</dbReference>
<dbReference type="Proteomes" id="UP001147782">
    <property type="component" value="Unassembled WGS sequence"/>
</dbReference>
<evidence type="ECO:0000256" key="2">
    <source>
        <dbReference type="SAM" id="Phobius"/>
    </source>
</evidence>
<reference evidence="3" key="1">
    <citation type="submission" date="2022-11" db="EMBL/GenBank/DDBJ databases">
        <authorList>
            <person name="Petersen C."/>
        </authorList>
    </citation>
    <scope>NUCLEOTIDE SEQUENCE</scope>
    <source>
        <strain evidence="3">IBT 29864</strain>
    </source>
</reference>
<accession>A0A9W9SG96</accession>